<dbReference type="AlphaFoldDB" id="A0A317FDS3"/>
<dbReference type="EMBL" id="QGNA01000003">
    <property type="protein sequence ID" value="PWS36167.1"/>
    <property type="molecule type" value="Genomic_DNA"/>
</dbReference>
<comment type="caution">
    <text evidence="5">The sequence shown here is derived from an EMBL/GenBank/DDBJ whole genome shotgun (WGS) entry which is preliminary data.</text>
</comment>
<gene>
    <name evidence="5" type="ORF">DFH01_13260</name>
</gene>
<dbReference type="PANTHER" id="PTHR43434">
    <property type="entry name" value="PHOSPHOGLYCOLATE PHOSPHATASE"/>
    <property type="match status" value="1"/>
</dbReference>
<evidence type="ECO:0000256" key="1">
    <source>
        <dbReference type="ARBA" id="ARBA00000830"/>
    </source>
</evidence>
<dbReference type="SFLD" id="SFLDG01129">
    <property type="entry name" value="C1.5:_HAD__Beta-PGM__Phosphata"/>
    <property type="match status" value="1"/>
</dbReference>
<dbReference type="Gene3D" id="1.10.150.730">
    <property type="match status" value="1"/>
</dbReference>
<dbReference type="Proteomes" id="UP000245765">
    <property type="component" value="Unassembled WGS sequence"/>
</dbReference>
<keyword evidence="6" id="KW-1185">Reference proteome</keyword>
<dbReference type="SUPFAM" id="SSF56784">
    <property type="entry name" value="HAD-like"/>
    <property type="match status" value="1"/>
</dbReference>
<evidence type="ECO:0000313" key="5">
    <source>
        <dbReference type="EMBL" id="PWS36167.1"/>
    </source>
</evidence>
<dbReference type="InterPro" id="IPR050155">
    <property type="entry name" value="HAD-like_hydrolase_sf"/>
</dbReference>
<dbReference type="CDD" id="cd01427">
    <property type="entry name" value="HAD_like"/>
    <property type="match status" value="1"/>
</dbReference>
<dbReference type="GO" id="GO:0006281">
    <property type="term" value="P:DNA repair"/>
    <property type="evidence" value="ECO:0007669"/>
    <property type="project" value="TreeGrafter"/>
</dbReference>
<dbReference type="RefSeq" id="WP_109870961.1">
    <property type="nucleotide sequence ID" value="NZ_QGNA01000003.1"/>
</dbReference>
<dbReference type="InterPro" id="IPR006439">
    <property type="entry name" value="HAD-SF_hydro_IA"/>
</dbReference>
<dbReference type="InterPro" id="IPR036412">
    <property type="entry name" value="HAD-like_sf"/>
</dbReference>
<reference evidence="6" key="1">
    <citation type="submission" date="2018-05" db="EMBL/GenBank/DDBJ databases">
        <authorList>
            <person name="Du Z."/>
            <person name="Wang X."/>
        </authorList>
    </citation>
    <scope>NUCLEOTIDE SEQUENCE [LARGE SCALE GENOMIC DNA]</scope>
    <source>
        <strain evidence="6">CQN31</strain>
    </source>
</reference>
<protein>
    <recommendedName>
        <fullName evidence="4">phosphoglycolate phosphatase</fullName>
        <ecNumber evidence="4">3.1.3.18</ecNumber>
    </recommendedName>
</protein>
<sequence>MNRPACILWDWDNTLVDGWAAIQHGLNVTFREFGMPEWDRETVLARVRGSLRDTFPGMFGARWERARDVFYGAVRSCHLDVLSPMAGAAAAIEAAAALGPQGVISNKQGPLLRAEAAHLGWAVHFAALVGAGDAAADKPDAAPFAMALAACGIAPGPHVWYVGDTALDMQAARAAGCRAVLLGDAAHDGGVANAGPDVHFADGHALAAALASLARSPAPLET</sequence>
<evidence type="ECO:0000256" key="2">
    <source>
        <dbReference type="ARBA" id="ARBA00004818"/>
    </source>
</evidence>
<comment type="pathway">
    <text evidence="2">Organic acid metabolism; glycolate biosynthesis; glycolate from 2-phosphoglycolate: step 1/1.</text>
</comment>
<accession>A0A317FDS3</accession>
<dbReference type="GO" id="GO:0008967">
    <property type="term" value="F:phosphoglycolate phosphatase activity"/>
    <property type="evidence" value="ECO:0007669"/>
    <property type="project" value="UniProtKB-EC"/>
</dbReference>
<proteinExistence type="inferred from homology"/>
<dbReference type="NCBIfam" id="TIGR01549">
    <property type="entry name" value="HAD-SF-IA-v1"/>
    <property type="match status" value="1"/>
</dbReference>
<organism evidence="5 6">
    <name type="scientific">Falsiroseomonas bella</name>
    <dbReference type="NCBI Taxonomy" id="2184016"/>
    <lineage>
        <taxon>Bacteria</taxon>
        <taxon>Pseudomonadati</taxon>
        <taxon>Pseudomonadota</taxon>
        <taxon>Alphaproteobacteria</taxon>
        <taxon>Acetobacterales</taxon>
        <taxon>Roseomonadaceae</taxon>
        <taxon>Falsiroseomonas</taxon>
    </lineage>
</organism>
<name>A0A317FDS3_9PROT</name>
<dbReference type="PANTHER" id="PTHR43434:SF1">
    <property type="entry name" value="PHOSPHOGLYCOLATE PHOSPHATASE"/>
    <property type="match status" value="1"/>
</dbReference>
<dbReference type="Gene3D" id="3.40.50.1000">
    <property type="entry name" value="HAD superfamily/HAD-like"/>
    <property type="match status" value="1"/>
</dbReference>
<keyword evidence="5" id="KW-0378">Hydrolase</keyword>
<dbReference type="OrthoDB" id="9782449at2"/>
<comment type="catalytic activity">
    <reaction evidence="1">
        <text>2-phosphoglycolate + H2O = glycolate + phosphate</text>
        <dbReference type="Rhea" id="RHEA:14369"/>
        <dbReference type="ChEBI" id="CHEBI:15377"/>
        <dbReference type="ChEBI" id="CHEBI:29805"/>
        <dbReference type="ChEBI" id="CHEBI:43474"/>
        <dbReference type="ChEBI" id="CHEBI:58033"/>
        <dbReference type="EC" id="3.1.3.18"/>
    </reaction>
</comment>
<dbReference type="InterPro" id="IPR023214">
    <property type="entry name" value="HAD_sf"/>
</dbReference>
<dbReference type="SFLD" id="SFLDS00003">
    <property type="entry name" value="Haloacid_Dehalogenase"/>
    <property type="match status" value="1"/>
</dbReference>
<dbReference type="EC" id="3.1.3.18" evidence="4"/>
<dbReference type="InterPro" id="IPR041492">
    <property type="entry name" value="HAD_2"/>
</dbReference>
<evidence type="ECO:0000256" key="3">
    <source>
        <dbReference type="ARBA" id="ARBA00006171"/>
    </source>
</evidence>
<evidence type="ECO:0000256" key="4">
    <source>
        <dbReference type="ARBA" id="ARBA00013078"/>
    </source>
</evidence>
<comment type="similarity">
    <text evidence="3">Belongs to the HAD-like hydrolase superfamily. CbbY/CbbZ/Gph/YieH family.</text>
</comment>
<evidence type="ECO:0000313" key="6">
    <source>
        <dbReference type="Proteomes" id="UP000245765"/>
    </source>
</evidence>
<dbReference type="Pfam" id="PF13419">
    <property type="entry name" value="HAD_2"/>
    <property type="match status" value="1"/>
</dbReference>
<dbReference type="GO" id="GO:0005829">
    <property type="term" value="C:cytosol"/>
    <property type="evidence" value="ECO:0007669"/>
    <property type="project" value="TreeGrafter"/>
</dbReference>